<dbReference type="PANTHER" id="PTHR11680:SF35">
    <property type="entry name" value="SERINE HYDROXYMETHYLTRANSFERASE 1"/>
    <property type="match status" value="1"/>
</dbReference>
<evidence type="ECO:0000256" key="2">
    <source>
        <dbReference type="ARBA" id="ARBA00001933"/>
    </source>
</evidence>
<evidence type="ECO:0000256" key="7">
    <source>
        <dbReference type="ARBA" id="ARBA00022898"/>
    </source>
</evidence>
<dbReference type="PROSITE" id="PS00096">
    <property type="entry name" value="SHMT"/>
    <property type="match status" value="1"/>
</dbReference>
<organism evidence="10 11">
    <name type="scientific">Allomyces macrogynus (strain ATCC 38327)</name>
    <name type="common">Allomyces javanicus var. macrogynus</name>
    <dbReference type="NCBI Taxonomy" id="578462"/>
    <lineage>
        <taxon>Eukaryota</taxon>
        <taxon>Fungi</taxon>
        <taxon>Fungi incertae sedis</taxon>
        <taxon>Blastocladiomycota</taxon>
        <taxon>Blastocladiomycetes</taxon>
        <taxon>Blastocladiales</taxon>
        <taxon>Blastocladiaceae</taxon>
        <taxon>Allomyces</taxon>
    </lineage>
</organism>
<feature type="domain" description="Serine hydroxymethyltransferase-like" evidence="9">
    <location>
        <begin position="302"/>
        <end position="546"/>
    </location>
</feature>
<comment type="catalytic activity">
    <reaction evidence="1 8">
        <text>(6R)-5,10-methylene-5,6,7,8-tetrahydrofolate + glycine + H2O = (6S)-5,6,7,8-tetrahydrofolate + L-serine</text>
        <dbReference type="Rhea" id="RHEA:15481"/>
        <dbReference type="ChEBI" id="CHEBI:15377"/>
        <dbReference type="ChEBI" id="CHEBI:15636"/>
        <dbReference type="ChEBI" id="CHEBI:33384"/>
        <dbReference type="ChEBI" id="CHEBI:57305"/>
        <dbReference type="ChEBI" id="CHEBI:57453"/>
        <dbReference type="EC" id="2.1.2.1"/>
    </reaction>
</comment>
<dbReference type="OrthoDB" id="10265628at2759"/>
<reference evidence="11" key="2">
    <citation type="submission" date="2009-11" db="EMBL/GenBank/DDBJ databases">
        <title>The Genome Sequence of Allomyces macrogynus strain ATCC 38327.</title>
        <authorList>
            <consortium name="The Broad Institute Genome Sequencing Platform"/>
            <person name="Russ C."/>
            <person name="Cuomo C."/>
            <person name="Shea T."/>
            <person name="Young S.K."/>
            <person name="Zeng Q."/>
            <person name="Koehrsen M."/>
            <person name="Haas B."/>
            <person name="Borodovsky M."/>
            <person name="Guigo R."/>
            <person name="Alvarado L."/>
            <person name="Berlin A."/>
            <person name="Borenstein D."/>
            <person name="Chen Z."/>
            <person name="Engels R."/>
            <person name="Freedman E."/>
            <person name="Gellesch M."/>
            <person name="Goldberg J."/>
            <person name="Griggs A."/>
            <person name="Gujja S."/>
            <person name="Heiman D."/>
            <person name="Hepburn T."/>
            <person name="Howarth C."/>
            <person name="Jen D."/>
            <person name="Larson L."/>
            <person name="Lewis B."/>
            <person name="Mehta T."/>
            <person name="Park D."/>
            <person name="Pearson M."/>
            <person name="Roberts A."/>
            <person name="Saif S."/>
            <person name="Shenoy N."/>
            <person name="Sisk P."/>
            <person name="Stolte C."/>
            <person name="Sykes S."/>
            <person name="Walk T."/>
            <person name="White J."/>
            <person name="Yandava C."/>
            <person name="Burger G."/>
            <person name="Gray M.W."/>
            <person name="Holland P.W.H."/>
            <person name="King N."/>
            <person name="Lang F.B.F."/>
            <person name="Roger A.J."/>
            <person name="Ruiz-Trillo I."/>
            <person name="Lander E."/>
            <person name="Nusbaum C."/>
        </authorList>
    </citation>
    <scope>NUCLEOTIDE SEQUENCE [LARGE SCALE GENOMIC DNA]</scope>
    <source>
        <strain evidence="11">ATCC 38327</strain>
    </source>
</reference>
<keyword evidence="7 8" id="KW-0663">Pyridoxal phosphate</keyword>
<dbReference type="Proteomes" id="UP000054350">
    <property type="component" value="Unassembled WGS sequence"/>
</dbReference>
<dbReference type="InterPro" id="IPR001085">
    <property type="entry name" value="Ser_HO-MeTrfase"/>
</dbReference>
<evidence type="ECO:0000313" key="11">
    <source>
        <dbReference type="Proteomes" id="UP000054350"/>
    </source>
</evidence>
<evidence type="ECO:0000256" key="5">
    <source>
        <dbReference type="ARBA" id="ARBA00022563"/>
    </source>
</evidence>
<keyword evidence="5 8" id="KW-0554">One-carbon metabolism</keyword>
<dbReference type="InterPro" id="IPR049943">
    <property type="entry name" value="Ser_HO-MeTrfase-like"/>
</dbReference>
<dbReference type="GO" id="GO:0030170">
    <property type="term" value="F:pyridoxal phosphate binding"/>
    <property type="evidence" value="ECO:0007669"/>
    <property type="project" value="InterPro"/>
</dbReference>
<proteinExistence type="inferred from homology"/>
<dbReference type="InterPro" id="IPR015424">
    <property type="entry name" value="PyrdxlP-dep_Trfase"/>
</dbReference>
<dbReference type="SUPFAM" id="SSF53383">
    <property type="entry name" value="PLP-dependent transferases"/>
    <property type="match status" value="2"/>
</dbReference>
<dbReference type="EC" id="2.1.2.1" evidence="8"/>
<dbReference type="InterPro" id="IPR015421">
    <property type="entry name" value="PyrdxlP-dep_Trfase_major"/>
</dbReference>
<sequence>MSTTAKPVDSWNACLNTSLEQEDPEMFRLVELEKYRQYSCLELIASENFTSQAVMEANGSPLTNKYSEGLPGARYYGGNEYIDQVENLCRTRALAAFELDPAVWGVNVQPYSGSTANFSALTAMLAPHDRIMVRQTPGWEQPTQVLPSLQNIEVDGVKIAPPTQIPWYPEQLAYPYDASRTAIRKSPALKRFHQFLTSESEIGNISRQEAVSMIPPLLLDVQPHHHVLDMFPTNMSTTAKPVDSWNACLNTSLEQEDPEMFRLVELEKYRQYSCLELIAFGKLSRRRPYGGHGSPLTNKYSEVDMKTGVIDYDRLEQNAALFRPKLVICGASAYARDWDYERLRKVADQHGAFLMADMAHISGLIAAHEQKSPFELADVVTTTTHKTLRGPRAGLIFFRKVNRDGSPTDLESRVNMAVFPSNQGGPHNNTIAAVAVALKQVATPAFRQYAQQVRKNAAALANALTAKGYKMVTGGTDNHLVLWDLRPVKLTGSKLEKICDLVNITLNKNAVHGDTSALSPGGVRVGAPALTSRSFKEADFVQVAEFLHRAVLIALKIQDAAGSKMMKVFSDAVDKGAAAEDIKILKKEIEAFARSFPMPGFNPATIKYKEEH</sequence>
<comment type="pathway">
    <text evidence="3 8">One-carbon metabolism; tetrahydrofolate interconversion.</text>
</comment>
<dbReference type="GO" id="GO:0005739">
    <property type="term" value="C:mitochondrion"/>
    <property type="evidence" value="ECO:0007669"/>
    <property type="project" value="TreeGrafter"/>
</dbReference>
<reference evidence="10 11" key="1">
    <citation type="submission" date="2009-11" db="EMBL/GenBank/DDBJ databases">
        <title>Annotation of Allomyces macrogynus ATCC 38327.</title>
        <authorList>
            <consortium name="The Broad Institute Genome Sequencing Platform"/>
            <person name="Russ C."/>
            <person name="Cuomo C."/>
            <person name="Burger G."/>
            <person name="Gray M.W."/>
            <person name="Holland P.W.H."/>
            <person name="King N."/>
            <person name="Lang F.B.F."/>
            <person name="Roger A.J."/>
            <person name="Ruiz-Trillo I."/>
            <person name="Young S.K."/>
            <person name="Zeng Q."/>
            <person name="Gargeya S."/>
            <person name="Fitzgerald M."/>
            <person name="Haas B."/>
            <person name="Abouelleil A."/>
            <person name="Alvarado L."/>
            <person name="Arachchi H.M."/>
            <person name="Berlin A."/>
            <person name="Chapman S.B."/>
            <person name="Gearin G."/>
            <person name="Goldberg J."/>
            <person name="Griggs A."/>
            <person name="Gujja S."/>
            <person name="Hansen M."/>
            <person name="Heiman D."/>
            <person name="Howarth C."/>
            <person name="Larimer J."/>
            <person name="Lui A."/>
            <person name="MacDonald P.J.P."/>
            <person name="McCowen C."/>
            <person name="Montmayeur A."/>
            <person name="Murphy C."/>
            <person name="Neiman D."/>
            <person name="Pearson M."/>
            <person name="Priest M."/>
            <person name="Roberts A."/>
            <person name="Saif S."/>
            <person name="Shea T."/>
            <person name="Sisk P."/>
            <person name="Stolte C."/>
            <person name="Sykes S."/>
            <person name="Wortman J."/>
            <person name="Nusbaum C."/>
            <person name="Birren B."/>
        </authorList>
    </citation>
    <scope>NUCLEOTIDE SEQUENCE [LARGE SCALE GENOMIC DNA]</scope>
    <source>
        <strain evidence="10 11">ATCC 38327</strain>
    </source>
</reference>
<accession>A0A0L0S920</accession>
<dbReference type="InterPro" id="IPR015422">
    <property type="entry name" value="PyrdxlP-dep_Trfase_small"/>
</dbReference>
<dbReference type="GO" id="GO:0035999">
    <property type="term" value="P:tetrahydrofolate interconversion"/>
    <property type="evidence" value="ECO:0007669"/>
    <property type="project" value="UniProtKB-UniPathway"/>
</dbReference>
<evidence type="ECO:0000259" key="9">
    <source>
        <dbReference type="Pfam" id="PF00464"/>
    </source>
</evidence>
<dbReference type="OMA" id="GWLCDVL"/>
<dbReference type="UniPathway" id="UPA00193"/>
<dbReference type="VEuPathDB" id="FungiDB:AMAG_03416"/>
<dbReference type="PANTHER" id="PTHR11680">
    <property type="entry name" value="SERINE HYDROXYMETHYLTRANSFERASE"/>
    <property type="match status" value="1"/>
</dbReference>
<comment type="similarity">
    <text evidence="4 8">Belongs to the SHMT family.</text>
</comment>
<evidence type="ECO:0000256" key="3">
    <source>
        <dbReference type="ARBA" id="ARBA00004777"/>
    </source>
</evidence>
<keyword evidence="6 8" id="KW-0808">Transferase</keyword>
<keyword evidence="11" id="KW-1185">Reference proteome</keyword>
<dbReference type="GO" id="GO:0019264">
    <property type="term" value="P:glycine biosynthetic process from serine"/>
    <property type="evidence" value="ECO:0007669"/>
    <property type="project" value="InterPro"/>
</dbReference>
<dbReference type="InterPro" id="IPR019798">
    <property type="entry name" value="Ser_HO-MeTrfase_PLP_BS"/>
</dbReference>
<comment type="cofactor">
    <cofactor evidence="2 8">
        <name>pyridoxal 5'-phosphate</name>
        <dbReference type="ChEBI" id="CHEBI:597326"/>
    </cofactor>
</comment>
<protein>
    <recommendedName>
        <fullName evidence="8">Serine hydroxymethyltransferase</fullName>
        <ecNumber evidence="8">2.1.2.1</ecNumber>
    </recommendedName>
</protein>
<dbReference type="CDD" id="cd00378">
    <property type="entry name" value="SHMT"/>
    <property type="match status" value="1"/>
</dbReference>
<evidence type="ECO:0000256" key="1">
    <source>
        <dbReference type="ARBA" id="ARBA00001528"/>
    </source>
</evidence>
<comment type="function">
    <text evidence="8">Interconversion of serine and glycine.</text>
</comment>
<dbReference type="Gene3D" id="3.90.1150.10">
    <property type="entry name" value="Aspartate Aminotransferase, domain 1"/>
    <property type="match status" value="2"/>
</dbReference>
<feature type="domain" description="Serine hydroxymethyltransferase-like" evidence="9">
    <location>
        <begin position="19"/>
        <end position="133"/>
    </location>
</feature>
<dbReference type="EMBL" id="GG745334">
    <property type="protein sequence ID" value="KNE59068.1"/>
    <property type="molecule type" value="Genomic_DNA"/>
</dbReference>
<evidence type="ECO:0000256" key="4">
    <source>
        <dbReference type="ARBA" id="ARBA00006376"/>
    </source>
</evidence>
<dbReference type="Gene3D" id="3.40.640.10">
    <property type="entry name" value="Type I PLP-dependent aspartate aminotransferase-like (Major domain)"/>
    <property type="match status" value="2"/>
</dbReference>
<evidence type="ECO:0000256" key="8">
    <source>
        <dbReference type="RuleBase" id="RU000585"/>
    </source>
</evidence>
<evidence type="ECO:0000256" key="6">
    <source>
        <dbReference type="ARBA" id="ARBA00022679"/>
    </source>
</evidence>
<dbReference type="InterPro" id="IPR039429">
    <property type="entry name" value="SHMT-like_dom"/>
</dbReference>
<name>A0A0L0S920_ALLM3</name>
<dbReference type="eggNOG" id="KOG2467">
    <property type="taxonomic scope" value="Eukaryota"/>
</dbReference>
<dbReference type="Pfam" id="PF00464">
    <property type="entry name" value="SHMT"/>
    <property type="match status" value="2"/>
</dbReference>
<dbReference type="STRING" id="578462.A0A0L0S920"/>
<gene>
    <name evidence="10" type="ORF">AMAG_03416</name>
</gene>
<dbReference type="GO" id="GO:0004372">
    <property type="term" value="F:glycine hydroxymethyltransferase activity"/>
    <property type="evidence" value="ECO:0007669"/>
    <property type="project" value="UniProtKB-EC"/>
</dbReference>
<evidence type="ECO:0000313" key="10">
    <source>
        <dbReference type="EMBL" id="KNE59068.1"/>
    </source>
</evidence>
<dbReference type="AlphaFoldDB" id="A0A0L0S920"/>
<dbReference type="eggNOG" id="KOG2198">
    <property type="taxonomic scope" value="Eukaryota"/>
</dbReference>